<sequence>MTTQPRVGRVVAAPILALAAAGAVAALVAAPGPAYAVPYTVPRHAEAMAAAEAPLTGEGLSIDLNAALDLESQGVTVSAADGAKMADGGITLPVGKGSKLTYAKKVTGGKVLLSGDIEVAKGEKKTKISNVAVDIKTGAVTAEVGGKAGVKIGAIAEPGNAELVMNEGTTKATLKLANSGITLESALLSGLDAALGTALADQVEPGTTIDAALDVDVDLASGSEVNRDLGLALGLDADILESPDSLTKADVDVGIQLL</sequence>
<reference evidence="1 2" key="1">
    <citation type="submission" date="2018-05" db="EMBL/GenBank/DDBJ databases">
        <title>Genomic Encyclopedia of Type Strains, Phase IV (KMG-IV): sequencing the most valuable type-strain genomes for metagenomic binning, comparative biology and taxonomic classification.</title>
        <authorList>
            <person name="Goeker M."/>
        </authorList>
    </citation>
    <scope>NUCLEOTIDE SEQUENCE [LARGE SCALE GENOMIC DNA]</scope>
    <source>
        <strain evidence="1 2">DSM 44704</strain>
    </source>
</reference>
<accession>A0A318JXF3</accession>
<dbReference type="Proteomes" id="UP000247569">
    <property type="component" value="Unassembled WGS sequence"/>
</dbReference>
<evidence type="ECO:0000313" key="1">
    <source>
        <dbReference type="EMBL" id="PXX62277.1"/>
    </source>
</evidence>
<keyword evidence="2" id="KW-1185">Reference proteome</keyword>
<organism evidence="1 2">
    <name type="scientific">Nocardia tenerifensis</name>
    <dbReference type="NCBI Taxonomy" id="228006"/>
    <lineage>
        <taxon>Bacteria</taxon>
        <taxon>Bacillati</taxon>
        <taxon>Actinomycetota</taxon>
        <taxon>Actinomycetes</taxon>
        <taxon>Mycobacteriales</taxon>
        <taxon>Nocardiaceae</taxon>
        <taxon>Nocardia</taxon>
    </lineage>
</organism>
<evidence type="ECO:0000313" key="2">
    <source>
        <dbReference type="Proteomes" id="UP000247569"/>
    </source>
</evidence>
<name>A0A318JXF3_9NOCA</name>
<comment type="caution">
    <text evidence="1">The sequence shown here is derived from an EMBL/GenBank/DDBJ whole genome shotgun (WGS) entry which is preliminary data.</text>
</comment>
<protein>
    <submittedName>
        <fullName evidence="1">Uncharacterized protein</fullName>
    </submittedName>
</protein>
<proteinExistence type="predicted"/>
<gene>
    <name evidence="1" type="ORF">DFR70_107144</name>
</gene>
<dbReference type="AlphaFoldDB" id="A0A318JXF3"/>
<dbReference type="EMBL" id="QJKF01000007">
    <property type="protein sequence ID" value="PXX62277.1"/>
    <property type="molecule type" value="Genomic_DNA"/>
</dbReference>